<organism evidence="1">
    <name type="scientific">candidate division WOR-3 bacterium</name>
    <dbReference type="NCBI Taxonomy" id="2052148"/>
    <lineage>
        <taxon>Bacteria</taxon>
        <taxon>Bacteria division WOR-3</taxon>
    </lineage>
</organism>
<protein>
    <submittedName>
        <fullName evidence="1">Uncharacterized protein</fullName>
    </submittedName>
</protein>
<evidence type="ECO:0000313" key="1">
    <source>
        <dbReference type="EMBL" id="HGK29106.1"/>
    </source>
</evidence>
<sequence>MTKAFYAVRELAGFCLLVGALAVVQLAGVEQGGLNPSVSAADMQREAWPAAVALGAASRSLELSRR</sequence>
<gene>
    <name evidence="1" type="ORF">ENS41_09215</name>
</gene>
<accession>A0A7C4CC87</accession>
<proteinExistence type="predicted"/>
<name>A0A7C4CC87_UNCW3</name>
<reference evidence="1" key="1">
    <citation type="journal article" date="2020" name="mSystems">
        <title>Genome- and Community-Level Interaction Insights into Carbon Utilization and Element Cycling Functions of Hydrothermarchaeota in Hydrothermal Sediment.</title>
        <authorList>
            <person name="Zhou Z."/>
            <person name="Liu Y."/>
            <person name="Xu W."/>
            <person name="Pan J."/>
            <person name="Luo Z.H."/>
            <person name="Li M."/>
        </authorList>
    </citation>
    <scope>NUCLEOTIDE SEQUENCE [LARGE SCALE GENOMIC DNA]</scope>
    <source>
        <strain evidence="1">SpSt-488</strain>
    </source>
</reference>
<dbReference type="AlphaFoldDB" id="A0A7C4CC87"/>
<comment type="caution">
    <text evidence="1">The sequence shown here is derived from an EMBL/GenBank/DDBJ whole genome shotgun (WGS) entry which is preliminary data.</text>
</comment>
<dbReference type="EMBL" id="DSUT01000193">
    <property type="protein sequence ID" value="HGK29106.1"/>
    <property type="molecule type" value="Genomic_DNA"/>
</dbReference>